<protein>
    <submittedName>
        <fullName evidence="5">Malonyl-CoA decarboxylase, mitochondrial isoform X1</fullName>
    </submittedName>
</protein>
<proteinExistence type="predicted"/>
<feature type="compositionally biased region" description="Pro residues" evidence="1">
    <location>
        <begin position="297"/>
        <end position="309"/>
    </location>
</feature>
<feature type="domain" description="Malonyl-CoA decarboxylase C-terminal" evidence="2">
    <location>
        <begin position="326"/>
        <end position="518"/>
    </location>
</feature>
<dbReference type="Pfam" id="PF17408">
    <property type="entry name" value="MCD_N"/>
    <property type="match status" value="1"/>
</dbReference>
<sequence>MAMTFTIATVRRLRQLSMVFSPSFKVKASLGMQPFATMNSSHVNNGTQVDGSFLASTFSDIDSNLLTSEAKCSSFIEFYKNLDPEKKGPFLCALARSFGFEKETVMGCASGISTAVEKSGASFYVAADRMRTALSPKFKTLFVHIGRVKDGVKFLVDLRADVLNCRMMSHNEMECALYQELNATLKELLMLWFTVGFLNLERITWTSPCDLVQKVSNYEAVHKIRTLEDIKRRLGPYRRCYIFTHNSMPREPVVVLHTALMSEIAASIHSIILSPRYRSLYTEGYPDFYSVETRSPPGLPLTPTNPEPQEPMQGASVPSSSFSASLLDEDKEDPTQISCAVFYSITSTQKGLHGVEMGNYLIKSVVRKLQEEFPHLQKFSSLSPIPGFRDWLLFNVNHNINARNAGEEPQSPILLPEEVTSLRPFKLASQASVLEFFKDQLLTHDWYRDQNVKEVMKGPLLRLCAHYLYVEKRRKLALNPVANFHLSNGAQLFRINFLADTTHRGLQQSCSMMVNYRYFLEFTEYNSRNYVENQQISVSESVLNLLNPQQGGS</sequence>
<dbReference type="RefSeq" id="XP_012944698.1">
    <property type="nucleotide sequence ID" value="XM_013089244.2"/>
</dbReference>
<dbReference type="InterPro" id="IPR042303">
    <property type="entry name" value="Malonyl_CoA_deC_C_sf"/>
</dbReference>
<gene>
    <name evidence="5" type="primary">LOC101855605</name>
</gene>
<dbReference type="InterPro" id="IPR038917">
    <property type="entry name" value="Malonyl_CoA_deC"/>
</dbReference>
<dbReference type="InterPro" id="IPR038351">
    <property type="entry name" value="MCD_N_sf"/>
</dbReference>
<dbReference type="InterPro" id="IPR035372">
    <property type="entry name" value="MCD_N"/>
</dbReference>
<evidence type="ECO:0000259" key="2">
    <source>
        <dbReference type="Pfam" id="PF05292"/>
    </source>
</evidence>
<evidence type="ECO:0000313" key="5">
    <source>
        <dbReference type="RefSeq" id="XP_012944698.1"/>
    </source>
</evidence>
<dbReference type="GeneID" id="101855605"/>
<evidence type="ECO:0000256" key="1">
    <source>
        <dbReference type="SAM" id="MobiDB-lite"/>
    </source>
</evidence>
<feature type="domain" description="Malonyl-CoA decarboxylase N-terminal" evidence="3">
    <location>
        <begin position="101"/>
        <end position="193"/>
    </location>
</feature>
<dbReference type="Pfam" id="PF05292">
    <property type="entry name" value="MCD"/>
    <property type="match status" value="2"/>
</dbReference>
<dbReference type="Gene3D" id="3.40.630.150">
    <property type="entry name" value="Malonyl-CoA decarboxylase, catalytic domain"/>
    <property type="match status" value="2"/>
</dbReference>
<dbReference type="InterPro" id="IPR007956">
    <property type="entry name" value="Malonyl_CoA_deC_C"/>
</dbReference>
<evidence type="ECO:0000313" key="4">
    <source>
        <dbReference type="Proteomes" id="UP000694888"/>
    </source>
</evidence>
<accession>A0ABM1ABT2</accession>
<keyword evidence="4" id="KW-1185">Reference proteome</keyword>
<organism evidence="4 5">
    <name type="scientific">Aplysia californica</name>
    <name type="common">California sea hare</name>
    <dbReference type="NCBI Taxonomy" id="6500"/>
    <lineage>
        <taxon>Eukaryota</taxon>
        <taxon>Metazoa</taxon>
        <taxon>Spiralia</taxon>
        <taxon>Lophotrochozoa</taxon>
        <taxon>Mollusca</taxon>
        <taxon>Gastropoda</taxon>
        <taxon>Heterobranchia</taxon>
        <taxon>Euthyneura</taxon>
        <taxon>Tectipleura</taxon>
        <taxon>Aplysiida</taxon>
        <taxon>Aplysioidea</taxon>
        <taxon>Aplysiidae</taxon>
        <taxon>Aplysia</taxon>
    </lineage>
</organism>
<reference evidence="5" key="1">
    <citation type="submission" date="2025-08" db="UniProtKB">
        <authorList>
            <consortium name="RefSeq"/>
        </authorList>
    </citation>
    <scope>IDENTIFICATION</scope>
</reference>
<feature type="region of interest" description="Disordered" evidence="1">
    <location>
        <begin position="296"/>
        <end position="322"/>
    </location>
</feature>
<feature type="domain" description="Malonyl-CoA decarboxylase C-terminal" evidence="2">
    <location>
        <begin position="196"/>
        <end position="275"/>
    </location>
</feature>
<dbReference type="PANTHER" id="PTHR28641:SF1">
    <property type="entry name" value="MALONYL-COA DECARBOXYLASE, MITOCHONDRIAL"/>
    <property type="match status" value="1"/>
</dbReference>
<dbReference type="Proteomes" id="UP000694888">
    <property type="component" value="Unplaced"/>
</dbReference>
<evidence type="ECO:0000259" key="3">
    <source>
        <dbReference type="Pfam" id="PF17408"/>
    </source>
</evidence>
<dbReference type="Gene3D" id="1.20.140.90">
    <property type="entry name" value="Malonyl-CoA decarboxylase, oligemerization domain"/>
    <property type="match status" value="1"/>
</dbReference>
<name>A0ABM1ABT2_APLCA</name>
<dbReference type="PANTHER" id="PTHR28641">
    <property type="match status" value="1"/>
</dbReference>